<dbReference type="OrthoDB" id="9128315at2"/>
<comment type="caution">
    <text evidence="1">The sequence shown here is derived from an EMBL/GenBank/DDBJ whole genome shotgun (WGS) entry which is preliminary data.</text>
</comment>
<dbReference type="Proteomes" id="UP000054596">
    <property type="component" value="Unassembled WGS sequence"/>
</dbReference>
<accession>A0A158BGV5</accession>
<organism evidence="1 2">
    <name type="scientific">Caballeronia glebae</name>
    <dbReference type="NCBI Taxonomy" id="1777143"/>
    <lineage>
        <taxon>Bacteria</taxon>
        <taxon>Pseudomonadati</taxon>
        <taxon>Pseudomonadota</taxon>
        <taxon>Betaproteobacteria</taxon>
        <taxon>Burkholderiales</taxon>
        <taxon>Burkholderiaceae</taxon>
        <taxon>Caballeronia</taxon>
    </lineage>
</organism>
<dbReference type="RefSeq" id="WP_086970355.1">
    <property type="nucleotide sequence ID" value="NZ_FCOJ02000029.1"/>
</dbReference>
<protein>
    <submittedName>
        <fullName evidence="1">Uncharacterized protein</fullName>
    </submittedName>
</protein>
<proteinExistence type="predicted"/>
<dbReference type="AlphaFoldDB" id="A0A158BGV5"/>
<evidence type="ECO:0000313" key="2">
    <source>
        <dbReference type="Proteomes" id="UP000054596"/>
    </source>
</evidence>
<reference evidence="1" key="1">
    <citation type="submission" date="2016-01" db="EMBL/GenBank/DDBJ databases">
        <authorList>
            <person name="Peeters C."/>
        </authorList>
    </citation>
    <scope>NUCLEOTIDE SEQUENCE [LARGE SCALE GENOMIC DNA]</scope>
    <source>
        <strain evidence="1">LMG 29325</strain>
    </source>
</reference>
<name>A0A158BGV5_9BURK</name>
<dbReference type="EMBL" id="FCOJ02000029">
    <property type="protein sequence ID" value="SAK69291.1"/>
    <property type="molecule type" value="Genomic_DNA"/>
</dbReference>
<sequence length="318" mass="35402">MSFPEWGYSYNALYVPLTGGRHCALMPAHEVQEVDRSWVLPFEVRKHKRKEQKEQIEQDRQDFDRLFRVRIDRRDARSCSDFRQYADFIVRTLRVSTWDRPVDGDGITRVLRRAAREGRLIPVIARNWHGGQRVFRHYAPQRWPTLGGGAQATSEVFSWREFAALRKANGETGFGAHLLDSDLSAARNDASGGNFDWMSVIEAAGGAVAGAALRGKDADSTSMLKSFGDSDSGGSLLGDAQPFDYVPDDLGQAVDLVAGGEGTPGNNQAQNKQFKAVVRALGLDKNQAQELHMEISKQGLGYQEIMERARDIFGGVRD</sequence>
<keyword evidence="2" id="KW-1185">Reference proteome</keyword>
<gene>
    <name evidence="1" type="ORF">AWB82_04072</name>
</gene>
<evidence type="ECO:0000313" key="1">
    <source>
        <dbReference type="EMBL" id="SAK69291.1"/>
    </source>
</evidence>